<dbReference type="NCBIfam" id="TIGR00086">
    <property type="entry name" value="smpB"/>
    <property type="match status" value="1"/>
</dbReference>
<comment type="similarity">
    <text evidence="3">Belongs to the SmpB family.</text>
</comment>
<keyword evidence="2 3" id="KW-0694">RNA-binding</keyword>
<evidence type="ECO:0000313" key="4">
    <source>
        <dbReference type="EMBL" id="AIA34356.1"/>
    </source>
</evidence>
<evidence type="ECO:0000256" key="2">
    <source>
        <dbReference type="ARBA" id="ARBA00022884"/>
    </source>
</evidence>
<dbReference type="EMBL" id="CP005933">
    <property type="protein sequence ID" value="AIA34356.1"/>
    <property type="molecule type" value="Genomic_DNA"/>
</dbReference>
<keyword evidence="1 3" id="KW-0963">Cytoplasm</keyword>
<organism evidence="4 5">
    <name type="scientific">Mycoplasmopsis bovis CQ-W70</name>
    <dbReference type="NCBI Taxonomy" id="1316930"/>
    <lineage>
        <taxon>Bacteria</taxon>
        <taxon>Bacillati</taxon>
        <taxon>Mycoplasmatota</taxon>
        <taxon>Mycoplasmoidales</taxon>
        <taxon>Metamycoplasmataceae</taxon>
        <taxon>Mycoplasmopsis</taxon>
    </lineage>
</organism>
<dbReference type="PROSITE" id="PS01317">
    <property type="entry name" value="SSRP"/>
    <property type="match status" value="1"/>
</dbReference>
<dbReference type="CDD" id="cd09294">
    <property type="entry name" value="SmpB"/>
    <property type="match status" value="1"/>
</dbReference>
<dbReference type="Gene3D" id="2.40.280.10">
    <property type="match status" value="1"/>
</dbReference>
<protein>
    <recommendedName>
        <fullName evidence="3">SsrA-binding protein</fullName>
    </recommendedName>
    <alternativeName>
        <fullName evidence="3">Small protein B</fullName>
    </alternativeName>
</protein>
<dbReference type="GO" id="GO:0003723">
    <property type="term" value="F:RNA binding"/>
    <property type="evidence" value="ECO:0007669"/>
    <property type="project" value="UniProtKB-UniRule"/>
</dbReference>
<dbReference type="SUPFAM" id="SSF74982">
    <property type="entry name" value="Small protein B (SmpB)"/>
    <property type="match status" value="1"/>
</dbReference>
<accession>A0A059Y9G1</accession>
<dbReference type="InterPro" id="IPR000037">
    <property type="entry name" value="SsrA-bd_prot"/>
</dbReference>
<dbReference type="GO" id="GO:0070929">
    <property type="term" value="P:trans-translation"/>
    <property type="evidence" value="ECO:0007669"/>
    <property type="project" value="UniProtKB-UniRule"/>
</dbReference>
<dbReference type="PATRIC" id="fig|1316930.3.peg.804"/>
<dbReference type="GO" id="GO:0005829">
    <property type="term" value="C:cytosol"/>
    <property type="evidence" value="ECO:0007669"/>
    <property type="project" value="TreeGrafter"/>
</dbReference>
<dbReference type="KEGG" id="mbq:K668_03930"/>
<dbReference type="NCBIfam" id="NF003843">
    <property type="entry name" value="PRK05422.1"/>
    <property type="match status" value="1"/>
</dbReference>
<gene>
    <name evidence="3 4" type="primary">smpB</name>
    <name evidence="4" type="ORF">K668_03930</name>
</gene>
<dbReference type="HAMAP" id="MF_00023">
    <property type="entry name" value="SmpB"/>
    <property type="match status" value="1"/>
</dbReference>
<dbReference type="InterPro" id="IPR020081">
    <property type="entry name" value="SsrA-bd_prot_CS"/>
</dbReference>
<comment type="function">
    <text evidence="3">Required for rescue of stalled ribosomes mediated by trans-translation. Binds to transfer-messenger RNA (tmRNA), required for stable association of tmRNA with ribosomes. tmRNA and SmpB together mimic tRNA shape, replacing the anticodon stem-loop with SmpB. tmRNA is encoded by the ssrA gene; the 2 termini fold to resemble tRNA(Ala) and it encodes a 'tag peptide', a short internal open reading frame. During trans-translation Ala-aminoacylated tmRNA acts like a tRNA, entering the A-site of stalled ribosomes, displacing the stalled mRNA. The ribosome then switches to translate the ORF on the tmRNA; the nascent peptide is terminated with the 'tag peptide' encoded by the tmRNA and targeted for degradation. The ribosome is freed to recommence translation, which seems to be the essential function of trans-translation.</text>
</comment>
<dbReference type="Pfam" id="PF01668">
    <property type="entry name" value="SmpB"/>
    <property type="match status" value="1"/>
</dbReference>
<dbReference type="AlphaFoldDB" id="A0A059Y9G1"/>
<dbReference type="GO" id="GO:0070930">
    <property type="term" value="P:trans-translation-dependent protein tagging"/>
    <property type="evidence" value="ECO:0007669"/>
    <property type="project" value="TreeGrafter"/>
</dbReference>
<dbReference type="PANTHER" id="PTHR30308:SF2">
    <property type="entry name" value="SSRA-BINDING PROTEIN"/>
    <property type="match status" value="1"/>
</dbReference>
<evidence type="ECO:0000313" key="5">
    <source>
        <dbReference type="Proteomes" id="UP000027182"/>
    </source>
</evidence>
<sequence length="148" mass="17485">MKIISENRKGLYGYKIIEKHEAGISLLGWEVKSARAQTINLTNSYVFFKKGELFLCNANFAKYMLLKVDEDRDRKLLMHKREIIRLKNKLDRLSSTTIKPVKIYFNNKSKIKIEIALVQSVNKADKREELKKKDNEKYIQKIKSQYLN</sequence>
<evidence type="ECO:0000256" key="1">
    <source>
        <dbReference type="ARBA" id="ARBA00022490"/>
    </source>
</evidence>
<dbReference type="HOGENOM" id="CLU_108953_3_1_14"/>
<name>A0A059Y9G1_MYCBV</name>
<dbReference type="InterPro" id="IPR023620">
    <property type="entry name" value="SmpB"/>
</dbReference>
<dbReference type="PANTHER" id="PTHR30308">
    <property type="entry name" value="TMRNA-BINDING COMPONENT OF TRANS-TRANSLATION TAGGING COMPLEX"/>
    <property type="match status" value="1"/>
</dbReference>
<proteinExistence type="inferred from homology"/>
<reference evidence="4 5" key="1">
    <citation type="submission" date="2013-04" db="EMBL/GenBank/DDBJ databases">
        <authorList>
            <person name="Lin L."/>
            <person name="Zeng Z."/>
            <person name="Xie J."/>
            <person name="Luo L."/>
            <person name="Yang Z."/>
            <person name="Liang W."/>
            <person name="Lin H."/>
            <person name="Dong C."/>
            <person name="Sun Y."/>
        </authorList>
    </citation>
    <scope>NUCLEOTIDE SEQUENCE [LARGE SCALE GENOMIC DNA]</scope>
    <source>
        <strain evidence="4 5">CQ-W70</strain>
    </source>
</reference>
<dbReference type="Proteomes" id="UP000027182">
    <property type="component" value="Chromosome"/>
</dbReference>
<dbReference type="RefSeq" id="WP_013955086.1">
    <property type="nucleotide sequence ID" value="NZ_CP005933.1"/>
</dbReference>
<comment type="subcellular location">
    <subcellularLocation>
        <location evidence="3">Cytoplasm</location>
    </subcellularLocation>
    <text evidence="3">The tmRNA-SmpB complex associates with stalled 70S ribosomes.</text>
</comment>
<evidence type="ECO:0000256" key="3">
    <source>
        <dbReference type="HAMAP-Rule" id="MF_00023"/>
    </source>
</evidence>